<feature type="repeat" description="TPR" evidence="1">
    <location>
        <begin position="219"/>
        <end position="252"/>
    </location>
</feature>
<proteinExistence type="predicted"/>
<reference evidence="2 3" key="1">
    <citation type="submission" date="2021-01" db="EMBL/GenBank/DDBJ databases">
        <title>WGS of actinomycetes isolated from Thailand.</title>
        <authorList>
            <person name="Thawai C."/>
        </authorList>
    </citation>
    <scope>NUCLEOTIDE SEQUENCE [LARGE SCALE GENOMIC DNA]</scope>
    <source>
        <strain evidence="2 3">LPG 2</strain>
    </source>
</reference>
<keyword evidence="3" id="KW-1185">Reference proteome</keyword>
<keyword evidence="1" id="KW-0802">TPR repeat</keyword>
<dbReference type="Proteomes" id="UP000602198">
    <property type="component" value="Unassembled WGS sequence"/>
</dbReference>
<dbReference type="InterPro" id="IPR019734">
    <property type="entry name" value="TPR_rpt"/>
</dbReference>
<dbReference type="Pfam" id="PF13181">
    <property type="entry name" value="TPR_8"/>
    <property type="match status" value="1"/>
</dbReference>
<dbReference type="InterPro" id="IPR011990">
    <property type="entry name" value="TPR-like_helical_dom_sf"/>
</dbReference>
<dbReference type="SMART" id="SM00028">
    <property type="entry name" value="TPR"/>
    <property type="match status" value="5"/>
</dbReference>
<evidence type="ECO:0000313" key="2">
    <source>
        <dbReference type="EMBL" id="MBL1079049.1"/>
    </source>
</evidence>
<dbReference type="PANTHER" id="PTHR12558">
    <property type="entry name" value="CELL DIVISION CYCLE 16,23,27"/>
    <property type="match status" value="1"/>
</dbReference>
<gene>
    <name evidence="2" type="ORF">JK358_32065</name>
</gene>
<dbReference type="PROSITE" id="PS50005">
    <property type="entry name" value="TPR"/>
    <property type="match status" value="2"/>
</dbReference>
<dbReference type="Pfam" id="PF14559">
    <property type="entry name" value="TPR_19"/>
    <property type="match status" value="1"/>
</dbReference>
<comment type="caution">
    <text evidence="2">The sequence shown here is derived from an EMBL/GenBank/DDBJ whole genome shotgun (WGS) entry which is preliminary data.</text>
</comment>
<protein>
    <submittedName>
        <fullName evidence="2">Tetratricopeptide repeat protein</fullName>
    </submittedName>
</protein>
<dbReference type="SUPFAM" id="SSF48452">
    <property type="entry name" value="TPR-like"/>
    <property type="match status" value="2"/>
</dbReference>
<evidence type="ECO:0000313" key="3">
    <source>
        <dbReference type="Proteomes" id="UP000602198"/>
    </source>
</evidence>
<dbReference type="EMBL" id="JAERRJ010000014">
    <property type="protein sequence ID" value="MBL1079049.1"/>
    <property type="molecule type" value="Genomic_DNA"/>
</dbReference>
<accession>A0ABS1MEQ0</accession>
<feature type="repeat" description="TPR" evidence="1">
    <location>
        <begin position="391"/>
        <end position="424"/>
    </location>
</feature>
<evidence type="ECO:0000256" key="1">
    <source>
        <dbReference type="PROSITE-ProRule" id="PRU00339"/>
    </source>
</evidence>
<dbReference type="RefSeq" id="WP_201954931.1">
    <property type="nucleotide sequence ID" value="NZ_JAERRJ010000014.1"/>
</dbReference>
<dbReference type="Pfam" id="PF13432">
    <property type="entry name" value="TPR_16"/>
    <property type="match status" value="1"/>
</dbReference>
<dbReference type="PANTHER" id="PTHR12558:SF33">
    <property type="entry name" value="BLL7664 PROTEIN"/>
    <property type="match status" value="1"/>
</dbReference>
<name>A0ABS1MEQ0_9NOCA</name>
<organism evidence="2 3">
    <name type="scientific">Nocardia acididurans</name>
    <dbReference type="NCBI Taxonomy" id="2802282"/>
    <lineage>
        <taxon>Bacteria</taxon>
        <taxon>Bacillati</taxon>
        <taxon>Actinomycetota</taxon>
        <taxon>Actinomycetes</taxon>
        <taxon>Mycobacteriales</taxon>
        <taxon>Nocardiaceae</taxon>
        <taxon>Nocardia</taxon>
    </lineage>
</organism>
<sequence length="442" mass="46638">MSHCPSRLLVRVHRAPVLVLLLLVGLIVAAIGVAATLPARSTAPVAVAADPGAALSAQIAQLRGQLDRMPGNAPRWAALGGAYVELARITGDPANYGAAQRALDRSLELQPEGNADALIGLGALKNALHEFGPAKGYAEQAVSLRPSSADAYGVLADALTQLGEADAATVAVQRMLDLRPGVASFTRAAYDLELHGRTDDARTALEMALNAASTADQIAFCRYHLGELAFDTGRLDEAETHYRAGLLADPTHVALRQGQAKALAARGDTDRAVELYREVTEDSPLPGYLIELAELLESAGRTEEAAAAYAVVTDRFRALEAQGVTEYVDAALLAAEHGDPAEAVRLAQLEFGRRQNVLTADVLAWSLHRAGRDAEAIGYADRANALGRRSASLAYHRGMILAALGDTDRAAAALTDALTINPHFSPLHAPRARQALDALTTR</sequence>
<dbReference type="Gene3D" id="1.25.40.10">
    <property type="entry name" value="Tetratricopeptide repeat domain"/>
    <property type="match status" value="3"/>
</dbReference>